<reference evidence="3" key="2">
    <citation type="submission" date="2020-08" db="EMBL/GenBank/DDBJ databases">
        <authorList>
            <person name="Chen M."/>
            <person name="Teng W."/>
            <person name="Zhao L."/>
            <person name="Hu C."/>
            <person name="Zhou Y."/>
            <person name="Han B."/>
            <person name="Song L."/>
            <person name="Shu W."/>
        </authorList>
    </citation>
    <scope>NUCLEOTIDE SEQUENCE</scope>
    <source>
        <strain evidence="3">FACHB-1375</strain>
    </source>
</reference>
<name>A0A926ZEY8_9CYAN</name>
<dbReference type="Proteomes" id="UP000641646">
    <property type="component" value="Unassembled WGS sequence"/>
</dbReference>
<dbReference type="EMBL" id="JACJPW010000005">
    <property type="protein sequence ID" value="MBD2180114.1"/>
    <property type="molecule type" value="Genomic_DNA"/>
</dbReference>
<accession>A0A926ZEY8</accession>
<evidence type="ECO:0000256" key="2">
    <source>
        <dbReference type="SAM" id="Phobius"/>
    </source>
</evidence>
<protein>
    <submittedName>
        <fullName evidence="3">LapA family protein</fullName>
    </submittedName>
</protein>
<comment type="caution">
    <text evidence="3">The sequence shown here is derived from an EMBL/GenBank/DDBJ whole genome shotgun (WGS) entry which is preliminary data.</text>
</comment>
<evidence type="ECO:0000313" key="4">
    <source>
        <dbReference type="Proteomes" id="UP000641646"/>
    </source>
</evidence>
<sequence length="102" mass="10857">MKNIANLLTSSIVAIWVGAIAILSVQNATQVSLKFLGFESIKLPVGVVLAFSASLGVVGGAIAFPLFTPSENREDDDFEDDVPENRQSSGGSDWLETGSQDW</sequence>
<keyword evidence="4" id="KW-1185">Reference proteome</keyword>
<dbReference type="RefSeq" id="WP_190461982.1">
    <property type="nucleotide sequence ID" value="NZ_JACJPW010000005.1"/>
</dbReference>
<proteinExistence type="predicted"/>
<keyword evidence="2" id="KW-0812">Transmembrane</keyword>
<gene>
    <name evidence="3" type="ORF">H6G03_03110</name>
</gene>
<feature type="region of interest" description="Disordered" evidence="1">
    <location>
        <begin position="70"/>
        <end position="102"/>
    </location>
</feature>
<reference evidence="3" key="1">
    <citation type="journal article" date="2015" name="ISME J.">
        <title>Draft Genome Sequence of Streptomyces incarnatus NRRL8089, which Produces the Nucleoside Antibiotic Sinefungin.</title>
        <authorList>
            <person name="Oshima K."/>
            <person name="Hattori M."/>
            <person name="Shimizu H."/>
            <person name="Fukuda K."/>
            <person name="Nemoto M."/>
            <person name="Inagaki K."/>
            <person name="Tamura T."/>
        </authorList>
    </citation>
    <scope>NUCLEOTIDE SEQUENCE</scope>
    <source>
        <strain evidence="3">FACHB-1375</strain>
    </source>
</reference>
<keyword evidence="2" id="KW-1133">Transmembrane helix</keyword>
<feature type="compositionally biased region" description="Polar residues" evidence="1">
    <location>
        <begin position="85"/>
        <end position="102"/>
    </location>
</feature>
<dbReference type="AlphaFoldDB" id="A0A926ZEY8"/>
<organism evidence="3 4">
    <name type="scientific">Aerosakkonema funiforme FACHB-1375</name>
    <dbReference type="NCBI Taxonomy" id="2949571"/>
    <lineage>
        <taxon>Bacteria</taxon>
        <taxon>Bacillati</taxon>
        <taxon>Cyanobacteriota</taxon>
        <taxon>Cyanophyceae</taxon>
        <taxon>Oscillatoriophycideae</taxon>
        <taxon>Aerosakkonematales</taxon>
        <taxon>Aerosakkonemataceae</taxon>
        <taxon>Aerosakkonema</taxon>
    </lineage>
</organism>
<evidence type="ECO:0000313" key="3">
    <source>
        <dbReference type="EMBL" id="MBD2180114.1"/>
    </source>
</evidence>
<feature type="transmembrane region" description="Helical" evidence="2">
    <location>
        <begin position="45"/>
        <end position="67"/>
    </location>
</feature>
<feature type="transmembrane region" description="Helical" evidence="2">
    <location>
        <begin position="7"/>
        <end position="25"/>
    </location>
</feature>
<evidence type="ECO:0000256" key="1">
    <source>
        <dbReference type="SAM" id="MobiDB-lite"/>
    </source>
</evidence>
<keyword evidence="2" id="KW-0472">Membrane</keyword>
<feature type="compositionally biased region" description="Acidic residues" evidence="1">
    <location>
        <begin position="73"/>
        <end position="82"/>
    </location>
</feature>